<dbReference type="InParanoid" id="A0A3G9J680"/>
<reference evidence="1 2" key="1">
    <citation type="submission" date="2018-11" db="EMBL/GenBank/DDBJ databases">
        <title>Novel Erysipelotrichaceae bacterium isolated from small intestine of a swine.</title>
        <authorList>
            <person name="Kim J.S."/>
            <person name="Choe H."/>
            <person name="Lee Y.R."/>
            <person name="Kim K.M."/>
            <person name="Park D.S."/>
        </authorList>
    </citation>
    <scope>NUCLEOTIDE SEQUENCE [LARGE SCALE GENOMIC DNA]</scope>
    <source>
        <strain evidence="1 2">SG0102</strain>
    </source>
</reference>
<organism evidence="1 2">
    <name type="scientific">Intestinibaculum porci</name>
    <dbReference type="NCBI Taxonomy" id="2487118"/>
    <lineage>
        <taxon>Bacteria</taxon>
        <taxon>Bacillati</taxon>
        <taxon>Bacillota</taxon>
        <taxon>Erysipelotrichia</taxon>
        <taxon>Erysipelotrichales</taxon>
        <taxon>Erysipelotrichaceae</taxon>
        <taxon>Intestinibaculum</taxon>
    </lineage>
</organism>
<keyword evidence="2" id="KW-1185">Reference proteome</keyword>
<name>A0A3G9J680_9FIRM</name>
<gene>
    <name evidence="1" type="ORF">SG0102_14640</name>
</gene>
<evidence type="ECO:0000313" key="1">
    <source>
        <dbReference type="EMBL" id="BBH26530.1"/>
    </source>
</evidence>
<accession>A0A3G9J680</accession>
<sequence>MQEGVAYLSSQEAYLKNLFKHTKGQDSFFVSNSFIDKNKKILALTNFSCYYR</sequence>
<proteinExistence type="predicted"/>
<protein>
    <submittedName>
        <fullName evidence="1">Uncharacterized protein</fullName>
    </submittedName>
</protein>
<dbReference type="KEGG" id="ebm:SG0102_14640"/>
<evidence type="ECO:0000313" key="2">
    <source>
        <dbReference type="Proteomes" id="UP000268059"/>
    </source>
</evidence>
<dbReference type="Proteomes" id="UP000268059">
    <property type="component" value="Chromosome"/>
</dbReference>
<dbReference type="EMBL" id="AP019309">
    <property type="protein sequence ID" value="BBH26530.1"/>
    <property type="molecule type" value="Genomic_DNA"/>
</dbReference>
<dbReference type="AlphaFoldDB" id="A0A3G9J680"/>